<dbReference type="Gene3D" id="2.130.10.10">
    <property type="entry name" value="YVTN repeat-like/Quinoprotein amine dehydrogenase"/>
    <property type="match status" value="1"/>
</dbReference>
<evidence type="ECO:0000313" key="1">
    <source>
        <dbReference type="EMBL" id="KFB68226.1"/>
    </source>
</evidence>
<reference evidence="1 2" key="1">
    <citation type="submission" date="2014-07" db="EMBL/GenBank/DDBJ databases">
        <title>Expanding our view of genomic diversity in Candidatus Accumulibacter clades.</title>
        <authorList>
            <person name="Skennerton C.T."/>
            <person name="Barr J.J."/>
            <person name="Slater F.R."/>
            <person name="Bond P.L."/>
            <person name="Tyson G.W."/>
        </authorList>
    </citation>
    <scope>NUCLEOTIDE SEQUENCE [LARGE SCALE GENOMIC DNA]</scope>
    <source>
        <strain evidence="2">SK-01</strain>
    </source>
</reference>
<organism evidence="1 2">
    <name type="scientific">Candidatus Accumulibacter vicinus</name>
    <dbReference type="NCBI Taxonomy" id="2954382"/>
    <lineage>
        <taxon>Bacteria</taxon>
        <taxon>Pseudomonadati</taxon>
        <taxon>Pseudomonadota</taxon>
        <taxon>Betaproteobacteria</taxon>
        <taxon>Candidatus Accumulibacter</taxon>
    </lineage>
</organism>
<comment type="caution">
    <text evidence="1">The sequence shown here is derived from an EMBL/GenBank/DDBJ whole genome shotgun (WGS) entry which is preliminary data.</text>
</comment>
<keyword evidence="1" id="KW-0456">Lyase</keyword>
<proteinExistence type="predicted"/>
<dbReference type="PANTHER" id="PTHR40274:SF3">
    <property type="entry name" value="VIRGINIAMYCIN B LYASE"/>
    <property type="match status" value="1"/>
</dbReference>
<dbReference type="InterPro" id="IPR051344">
    <property type="entry name" value="Vgb"/>
</dbReference>
<sequence>MILSGVALNFPSNRSGKVDVWKSPRGSGPYGIATTPSGEVYYASLAGSHIARIDLASGEATPIDPPTPNQGARRVWSDSTGRLWVSEWQSGNVSRYDPAARTWKAWKLPGTSPRTYSVWVDERDKVWLTDFTANAIVRFDPWTETFESFPSSARSASVRQMAGRSGEAWGAESGADRLVVVRY</sequence>
<dbReference type="Pfam" id="PF24684">
    <property type="entry name" value="Vgb_lyase"/>
    <property type="match status" value="1"/>
</dbReference>
<dbReference type="EC" id="4.2.99.-" evidence="1"/>
<dbReference type="PANTHER" id="PTHR40274">
    <property type="entry name" value="VIRGINIAMYCIN B LYASE"/>
    <property type="match status" value="1"/>
</dbReference>
<dbReference type="SUPFAM" id="SSF63829">
    <property type="entry name" value="Calcium-dependent phosphotriesterase"/>
    <property type="match status" value="1"/>
</dbReference>
<dbReference type="InterPro" id="IPR015943">
    <property type="entry name" value="WD40/YVTN_repeat-like_dom_sf"/>
</dbReference>
<gene>
    <name evidence="1" type="primary">vgb</name>
    <name evidence="1" type="ORF">CAPSK01_002079</name>
</gene>
<accession>A0A084Y0I2</accession>
<name>A0A084Y0I2_9PROT</name>
<dbReference type="EMBL" id="JDSS02000021">
    <property type="protein sequence ID" value="KFB68226.1"/>
    <property type="molecule type" value="Genomic_DNA"/>
</dbReference>
<dbReference type="GO" id="GO:0016829">
    <property type="term" value="F:lyase activity"/>
    <property type="evidence" value="ECO:0007669"/>
    <property type="project" value="UniProtKB-KW"/>
</dbReference>
<dbReference type="AlphaFoldDB" id="A0A084Y0I2"/>
<dbReference type="STRING" id="1457154.CAPSK01_002079"/>
<dbReference type="GO" id="GO:0030288">
    <property type="term" value="C:outer membrane-bounded periplasmic space"/>
    <property type="evidence" value="ECO:0007669"/>
    <property type="project" value="TreeGrafter"/>
</dbReference>
<dbReference type="Proteomes" id="UP000019812">
    <property type="component" value="Unassembled WGS sequence"/>
</dbReference>
<evidence type="ECO:0000313" key="2">
    <source>
        <dbReference type="Proteomes" id="UP000019812"/>
    </source>
</evidence>
<protein>
    <submittedName>
        <fullName evidence="1">Virginiamycin B lyase</fullName>
        <ecNumber evidence="1">4.2.99.-</ecNumber>
    </submittedName>
</protein>